<dbReference type="Proteomes" id="UP000799324">
    <property type="component" value="Unassembled WGS sequence"/>
</dbReference>
<evidence type="ECO:0000256" key="1">
    <source>
        <dbReference type="SAM" id="MobiDB-lite"/>
    </source>
</evidence>
<name>A0A6A6SVX9_9PLEO</name>
<dbReference type="EMBL" id="MU004433">
    <property type="protein sequence ID" value="KAF2651141.1"/>
    <property type="molecule type" value="Genomic_DNA"/>
</dbReference>
<protein>
    <recommendedName>
        <fullName evidence="4">F-box domain-containing protein</fullName>
    </recommendedName>
</protein>
<sequence>MDLVDDPIPVGILSLPDELLLEIAMWLRPPHGFQPTRSAELARQRESAISTGALYALTLTSHKLYAIMQPILYSSFNETVQEVEELEGSGKATRLVGLIRTLSKNPALGLHIQYAKIISNAQDYVLMSGYDGFVDEVAARLRTRDDEPGQKAASYLGILGFDSDDSYLESHVFPCIHLTTLLHCLSPNLTSLSVIPDAQNSTLSGLYNKACIQDLDIWTTPCQIDIDMLEILRDLYSLALVSSSRFVLRAANIPDMQTGLGAMLSFRIHDLVFDRCEMAPGPLMSTIRQCDLLKSFTCRWGIPVDSRCLRGEPSIEHVDPMPIELPGLNTTLAKHKDTLEHLELDTLESEWVFDMDEEMHTIRSLQHFTSLKTLIVSGLVLFNDNESSTSSSSSETSETSESPTTVPLSSILPHSLEHLTIRVEYDAIVEGAFLTFLQHLQQYRSDFPSLRTIDCTWDPSPATCQKTLVQPFADVGVDLRLRFEEEEGKEELTSG</sequence>
<evidence type="ECO:0008006" key="4">
    <source>
        <dbReference type="Google" id="ProtNLM"/>
    </source>
</evidence>
<feature type="region of interest" description="Disordered" evidence="1">
    <location>
        <begin position="387"/>
        <end position="409"/>
    </location>
</feature>
<keyword evidence="3" id="KW-1185">Reference proteome</keyword>
<accession>A0A6A6SVX9</accession>
<dbReference type="AlphaFoldDB" id="A0A6A6SVX9"/>
<organism evidence="2 3">
    <name type="scientific">Lophiostoma macrostomum CBS 122681</name>
    <dbReference type="NCBI Taxonomy" id="1314788"/>
    <lineage>
        <taxon>Eukaryota</taxon>
        <taxon>Fungi</taxon>
        <taxon>Dikarya</taxon>
        <taxon>Ascomycota</taxon>
        <taxon>Pezizomycotina</taxon>
        <taxon>Dothideomycetes</taxon>
        <taxon>Pleosporomycetidae</taxon>
        <taxon>Pleosporales</taxon>
        <taxon>Lophiostomataceae</taxon>
        <taxon>Lophiostoma</taxon>
    </lineage>
</organism>
<reference evidence="2" key="1">
    <citation type="journal article" date="2020" name="Stud. Mycol.">
        <title>101 Dothideomycetes genomes: a test case for predicting lifestyles and emergence of pathogens.</title>
        <authorList>
            <person name="Haridas S."/>
            <person name="Albert R."/>
            <person name="Binder M."/>
            <person name="Bloem J."/>
            <person name="Labutti K."/>
            <person name="Salamov A."/>
            <person name="Andreopoulos B."/>
            <person name="Baker S."/>
            <person name="Barry K."/>
            <person name="Bills G."/>
            <person name="Bluhm B."/>
            <person name="Cannon C."/>
            <person name="Castanera R."/>
            <person name="Culley D."/>
            <person name="Daum C."/>
            <person name="Ezra D."/>
            <person name="Gonzalez J."/>
            <person name="Henrissat B."/>
            <person name="Kuo A."/>
            <person name="Liang C."/>
            <person name="Lipzen A."/>
            <person name="Lutzoni F."/>
            <person name="Magnuson J."/>
            <person name="Mondo S."/>
            <person name="Nolan M."/>
            <person name="Ohm R."/>
            <person name="Pangilinan J."/>
            <person name="Park H.-J."/>
            <person name="Ramirez L."/>
            <person name="Alfaro M."/>
            <person name="Sun H."/>
            <person name="Tritt A."/>
            <person name="Yoshinaga Y."/>
            <person name="Zwiers L.-H."/>
            <person name="Turgeon B."/>
            <person name="Goodwin S."/>
            <person name="Spatafora J."/>
            <person name="Crous P."/>
            <person name="Grigoriev I."/>
        </authorList>
    </citation>
    <scope>NUCLEOTIDE SEQUENCE</scope>
    <source>
        <strain evidence="2">CBS 122681</strain>
    </source>
</reference>
<proteinExistence type="predicted"/>
<evidence type="ECO:0000313" key="2">
    <source>
        <dbReference type="EMBL" id="KAF2651141.1"/>
    </source>
</evidence>
<evidence type="ECO:0000313" key="3">
    <source>
        <dbReference type="Proteomes" id="UP000799324"/>
    </source>
</evidence>
<gene>
    <name evidence="2" type="ORF">K491DRAFT_696686</name>
</gene>